<comment type="similarity">
    <text evidence="2">Belongs to the class-III pyridine nucleotide-disulfide oxidoreductase family.</text>
</comment>
<dbReference type="SMART" id="SM00450">
    <property type="entry name" value="RHOD"/>
    <property type="match status" value="1"/>
</dbReference>
<dbReference type="PRINTS" id="PR00411">
    <property type="entry name" value="PNDRDTASEI"/>
</dbReference>
<dbReference type="InterPro" id="IPR036868">
    <property type="entry name" value="TusA-like_sf"/>
</dbReference>
<dbReference type="PANTHER" id="PTHR43429:SF1">
    <property type="entry name" value="NAD(P)H SULFUR OXIDOREDUCTASE (COA-DEPENDENT)"/>
    <property type="match status" value="1"/>
</dbReference>
<dbReference type="GO" id="GO:0050451">
    <property type="term" value="F:CoA-disulfide reductase (NADPH) activity"/>
    <property type="evidence" value="ECO:0007669"/>
    <property type="project" value="InterPro"/>
</dbReference>
<dbReference type="PROSITE" id="PS50206">
    <property type="entry name" value="RHODANESE_3"/>
    <property type="match status" value="1"/>
</dbReference>
<evidence type="ECO:0000313" key="10">
    <source>
        <dbReference type="Proteomes" id="UP000199068"/>
    </source>
</evidence>
<proteinExistence type="inferred from homology"/>
<dbReference type="SUPFAM" id="SSF52821">
    <property type="entry name" value="Rhodanese/Cell cycle control phosphatase"/>
    <property type="match status" value="1"/>
</dbReference>
<dbReference type="InterPro" id="IPR050260">
    <property type="entry name" value="FAD-bd_OxRdtase"/>
</dbReference>
<protein>
    <submittedName>
        <fullName evidence="9">CoA-disulfide reductase</fullName>
    </submittedName>
</protein>
<dbReference type="Gene3D" id="3.40.1260.10">
    <property type="entry name" value="DsrEFH-like"/>
    <property type="match status" value="1"/>
</dbReference>
<dbReference type="Proteomes" id="UP000199068">
    <property type="component" value="Unassembled WGS sequence"/>
</dbReference>
<keyword evidence="3" id="KW-0285">Flavoprotein</keyword>
<dbReference type="Gene3D" id="3.40.250.10">
    <property type="entry name" value="Rhodanese-like domain"/>
    <property type="match status" value="1"/>
</dbReference>
<dbReference type="InterPro" id="IPR023753">
    <property type="entry name" value="FAD/NAD-binding_dom"/>
</dbReference>
<evidence type="ECO:0000256" key="4">
    <source>
        <dbReference type="ARBA" id="ARBA00022827"/>
    </source>
</evidence>
<dbReference type="SUPFAM" id="SSF64307">
    <property type="entry name" value="SirA-like"/>
    <property type="match status" value="1"/>
</dbReference>
<reference evidence="9 10" key="1">
    <citation type="submission" date="2016-10" db="EMBL/GenBank/DDBJ databases">
        <authorList>
            <person name="de Groot N.N."/>
        </authorList>
    </citation>
    <scope>NUCLEOTIDE SEQUENCE [LARGE SCALE GENOMIC DNA]</scope>
    <source>
        <strain evidence="9 10">DSM 797</strain>
    </source>
</reference>
<evidence type="ECO:0000256" key="5">
    <source>
        <dbReference type="ARBA" id="ARBA00022857"/>
    </source>
</evidence>
<keyword evidence="5" id="KW-0521">NADP</keyword>
<organism evidence="9 10">
    <name type="scientific">Romboutsia lituseburensis DSM 797</name>
    <dbReference type="NCBI Taxonomy" id="1121325"/>
    <lineage>
        <taxon>Bacteria</taxon>
        <taxon>Bacillati</taxon>
        <taxon>Bacillota</taxon>
        <taxon>Clostridia</taxon>
        <taxon>Peptostreptococcales</taxon>
        <taxon>Peptostreptococcaceae</taxon>
        <taxon>Romboutsia</taxon>
    </lineage>
</organism>
<comment type="cofactor">
    <cofactor evidence="1">
        <name>FAD</name>
        <dbReference type="ChEBI" id="CHEBI:57692"/>
    </cofactor>
</comment>
<evidence type="ECO:0000256" key="6">
    <source>
        <dbReference type="ARBA" id="ARBA00023002"/>
    </source>
</evidence>
<dbReference type="AlphaFoldDB" id="A0A1G9IPH4"/>
<dbReference type="NCBIfam" id="NF010037">
    <property type="entry name" value="PRK13512.1"/>
    <property type="match status" value="1"/>
</dbReference>
<dbReference type="Gene3D" id="3.30.110.40">
    <property type="entry name" value="TusA-like domain"/>
    <property type="match status" value="1"/>
</dbReference>
<dbReference type="SUPFAM" id="SSF75169">
    <property type="entry name" value="DsrEFH-like"/>
    <property type="match status" value="1"/>
</dbReference>
<dbReference type="NCBIfam" id="TIGR03385">
    <property type="entry name" value="CoA_CoA_reduc"/>
    <property type="match status" value="1"/>
</dbReference>
<name>A0A1G9IPH4_9FIRM</name>
<keyword evidence="6" id="KW-0560">Oxidoreductase</keyword>
<dbReference type="Pfam" id="PF07992">
    <property type="entry name" value="Pyr_redox_2"/>
    <property type="match status" value="1"/>
</dbReference>
<dbReference type="InterPro" id="IPR036188">
    <property type="entry name" value="FAD/NAD-bd_sf"/>
</dbReference>
<keyword evidence="4" id="KW-0274">FAD</keyword>
<dbReference type="PRINTS" id="PR00368">
    <property type="entry name" value="FADPNR"/>
</dbReference>
<dbReference type="STRING" id="1121325.SAMN04515677_101320"/>
<evidence type="ECO:0000256" key="7">
    <source>
        <dbReference type="ARBA" id="ARBA00023284"/>
    </source>
</evidence>
<evidence type="ECO:0000256" key="3">
    <source>
        <dbReference type="ARBA" id="ARBA00022630"/>
    </source>
</evidence>
<dbReference type="GO" id="GO:0050661">
    <property type="term" value="F:NADP binding"/>
    <property type="evidence" value="ECO:0007669"/>
    <property type="project" value="InterPro"/>
</dbReference>
<dbReference type="RefSeq" id="WP_092722192.1">
    <property type="nucleotide sequence ID" value="NZ_FNGW01000001.1"/>
</dbReference>
<dbReference type="InterPro" id="IPR017758">
    <property type="entry name" value="CoA_disulphide_reductase"/>
</dbReference>
<keyword evidence="7" id="KW-0676">Redox-active center</keyword>
<dbReference type="GO" id="GO:0050660">
    <property type="term" value="F:flavin adenine dinucleotide binding"/>
    <property type="evidence" value="ECO:0007669"/>
    <property type="project" value="InterPro"/>
</dbReference>
<dbReference type="SUPFAM" id="SSF55424">
    <property type="entry name" value="FAD/NAD-linked reductases, dimerisation (C-terminal) domain"/>
    <property type="match status" value="1"/>
</dbReference>
<dbReference type="InterPro" id="IPR001763">
    <property type="entry name" value="Rhodanese-like_dom"/>
</dbReference>
<dbReference type="Pfam" id="PF13686">
    <property type="entry name" value="DrsE_2"/>
    <property type="match status" value="1"/>
</dbReference>
<evidence type="ECO:0000313" key="9">
    <source>
        <dbReference type="EMBL" id="SDL26804.1"/>
    </source>
</evidence>
<dbReference type="EMBL" id="FNGW01000001">
    <property type="protein sequence ID" value="SDL26804.1"/>
    <property type="molecule type" value="Genomic_DNA"/>
</dbReference>
<dbReference type="InterPro" id="IPR036873">
    <property type="entry name" value="Rhodanese-like_dom_sf"/>
</dbReference>
<dbReference type="InterPro" id="IPR001455">
    <property type="entry name" value="TusA-like"/>
</dbReference>
<dbReference type="Pfam" id="PF02852">
    <property type="entry name" value="Pyr_redox_dim"/>
    <property type="match status" value="1"/>
</dbReference>
<evidence type="ECO:0000256" key="1">
    <source>
        <dbReference type="ARBA" id="ARBA00001974"/>
    </source>
</evidence>
<dbReference type="PANTHER" id="PTHR43429">
    <property type="entry name" value="PYRIDINE NUCLEOTIDE-DISULFIDE OXIDOREDUCTASE DOMAIN-CONTAINING"/>
    <property type="match status" value="1"/>
</dbReference>
<feature type="domain" description="Rhodanese" evidence="8">
    <location>
        <begin position="465"/>
        <end position="552"/>
    </location>
</feature>
<gene>
    <name evidence="9" type="ORF">SAMN04515677_101320</name>
</gene>
<accession>A0A1G9IPH4</accession>
<evidence type="ECO:0000256" key="2">
    <source>
        <dbReference type="ARBA" id="ARBA00009130"/>
    </source>
</evidence>
<dbReference type="GO" id="GO:0003756">
    <property type="term" value="F:protein disulfide isomerase activity"/>
    <property type="evidence" value="ECO:0007669"/>
    <property type="project" value="InterPro"/>
</dbReference>
<dbReference type="InterPro" id="IPR004099">
    <property type="entry name" value="Pyr_nucl-diS_OxRdtase_dimer"/>
</dbReference>
<dbReference type="Pfam" id="PF00581">
    <property type="entry name" value="Rhodanese"/>
    <property type="match status" value="1"/>
</dbReference>
<dbReference type="SUPFAM" id="SSF51905">
    <property type="entry name" value="FAD/NAD(P)-binding domain"/>
    <property type="match status" value="2"/>
</dbReference>
<dbReference type="InterPro" id="IPR032836">
    <property type="entry name" value="DsrE2-like"/>
</dbReference>
<dbReference type="InterPro" id="IPR016156">
    <property type="entry name" value="FAD/NAD-linked_Rdtase_dimer_sf"/>
</dbReference>
<dbReference type="Pfam" id="PF01206">
    <property type="entry name" value="TusA"/>
    <property type="match status" value="1"/>
</dbReference>
<sequence length="831" mass="91350">MSKKIVIVGGVAGGASTAARLRRLDENAQIIMFEKGEYISFANCGLPYYIGGTINEREKLIVQTVEAMSSKFNLNIRNLSEVVKINKEEKKVVVKNHKSGETYEETYDTLVLSPGANPIKPPIPGIDECDNLFTLRNIPDTDKVKAYVDNKKPKHAVVIGGGFIGLEMAENLHELGIKVTLVEASDQVMAPLDIEMVSIVHDHLIDKDVELILKDGVNSFADKGGKVILSSGKEIVTDMIILSIGVKPETTIAKDANIKLNERGAIVVDEYMKTSDENIYALGDAVEIMDFVNKKPTMIPLAWPANRQGRIVANNICGKNEKYKGTLGSSVAKVFDYTVATTGNNEKILKRLGIDYEVIHIHPGSHAGYYPGAFPIAMKMTFDPKTGKIFGAQGVGMDGVEKRIDVMATAIKGGLTVFDLQDIEPCYAPPYNSAKDPVNMLGYYAENIIEGMVDTVQWHEVDEIIKAGGVIIDVREEFELVTGTMPQFIHIPLGQLRNRLSEIPTNKKLYVTCQVGLRGYIACRILKEHGLDCTNIDGGIKTYQFVKRAEKSISKQNKNNNKKLEIKDEKSTMKLEDIDITEINAHVTLDACGLQCPGPIRRVFEEINKMEEGQVLLVKASDPGFSKDISAWCEKTRNTLLKAEFDKNQKAFIAIIKKGSQNIVANPSCSIEAKEKNGATMVVFSGDLDKAIASFIIATGAASMGKEVTMFVTFWGLNILKRKDRPKVSKDTMEKMFDVMLPSHTGKLPLSKMNMAGMGPKMIEQIMKKHNVDDLDTLITNAINMGVKVVACSMSMDLMGIKKEEFIDGVELGGVAAYLGATEDSGLNLFI</sequence>
<keyword evidence="10" id="KW-1185">Reference proteome</keyword>
<dbReference type="Gene3D" id="3.50.50.60">
    <property type="entry name" value="FAD/NAD(P)-binding domain"/>
    <property type="match status" value="2"/>
</dbReference>
<dbReference type="InterPro" id="IPR027396">
    <property type="entry name" value="DsrEFH-like"/>
</dbReference>
<evidence type="ECO:0000259" key="8">
    <source>
        <dbReference type="PROSITE" id="PS50206"/>
    </source>
</evidence>